<dbReference type="GO" id="GO:0019005">
    <property type="term" value="C:SCF ubiquitin ligase complex"/>
    <property type="evidence" value="ECO:0007669"/>
    <property type="project" value="TreeGrafter"/>
</dbReference>
<name>A0A8H3IL50_9LECA</name>
<dbReference type="PANTHER" id="PTHR13318:SF95">
    <property type="entry name" value="F-BOX PROTEIN YLR352W"/>
    <property type="match status" value="1"/>
</dbReference>
<dbReference type="AlphaFoldDB" id="A0A8H3IL50"/>
<evidence type="ECO:0008006" key="3">
    <source>
        <dbReference type="Google" id="ProtNLM"/>
    </source>
</evidence>
<dbReference type="OrthoDB" id="9994419at2759"/>
<dbReference type="EMBL" id="CAJPDQ010000022">
    <property type="protein sequence ID" value="CAF9924895.1"/>
    <property type="molecule type" value="Genomic_DNA"/>
</dbReference>
<dbReference type="GO" id="GO:0031146">
    <property type="term" value="P:SCF-dependent proteasomal ubiquitin-dependent protein catabolic process"/>
    <property type="evidence" value="ECO:0007669"/>
    <property type="project" value="TreeGrafter"/>
</dbReference>
<dbReference type="InterPro" id="IPR032675">
    <property type="entry name" value="LRR_dom_sf"/>
</dbReference>
<accession>A0A8H3IL50</accession>
<dbReference type="PANTHER" id="PTHR13318">
    <property type="entry name" value="PARTNER OF PAIRED, ISOFORM B-RELATED"/>
    <property type="match status" value="1"/>
</dbReference>
<organism evidence="1 2">
    <name type="scientific">Gomphillus americanus</name>
    <dbReference type="NCBI Taxonomy" id="1940652"/>
    <lineage>
        <taxon>Eukaryota</taxon>
        <taxon>Fungi</taxon>
        <taxon>Dikarya</taxon>
        <taxon>Ascomycota</taxon>
        <taxon>Pezizomycotina</taxon>
        <taxon>Lecanoromycetes</taxon>
        <taxon>OSLEUM clade</taxon>
        <taxon>Ostropomycetidae</taxon>
        <taxon>Ostropales</taxon>
        <taxon>Graphidaceae</taxon>
        <taxon>Gomphilloideae</taxon>
        <taxon>Gomphillus</taxon>
    </lineage>
</organism>
<reference evidence="1" key="1">
    <citation type="submission" date="2021-03" db="EMBL/GenBank/DDBJ databases">
        <authorList>
            <person name="Tagirdzhanova G."/>
        </authorList>
    </citation>
    <scope>NUCLEOTIDE SEQUENCE</scope>
</reference>
<dbReference type="Proteomes" id="UP000664169">
    <property type="component" value="Unassembled WGS sequence"/>
</dbReference>
<dbReference type="Gene3D" id="3.80.10.10">
    <property type="entry name" value="Ribonuclease Inhibitor"/>
    <property type="match status" value="1"/>
</dbReference>
<dbReference type="SUPFAM" id="SSF52047">
    <property type="entry name" value="RNI-like"/>
    <property type="match status" value="1"/>
</dbReference>
<proteinExistence type="predicted"/>
<protein>
    <recommendedName>
        <fullName evidence="3">F-box domain-containing protein</fullName>
    </recommendedName>
</protein>
<gene>
    <name evidence="1" type="ORF">GOMPHAMPRED_003760</name>
</gene>
<keyword evidence="2" id="KW-1185">Reference proteome</keyword>
<evidence type="ECO:0000313" key="2">
    <source>
        <dbReference type="Proteomes" id="UP000664169"/>
    </source>
</evidence>
<evidence type="ECO:0000313" key="1">
    <source>
        <dbReference type="EMBL" id="CAF9924895.1"/>
    </source>
</evidence>
<sequence>MSPHRIYDYNFSFDQDEVVYNKNDLPDWPSATVKLSNASLIKRLKTAKSTSDMVYDTSSRTGSFSSVKEDAGGTSQSFLVRVASSRDLVSRRAQFEDWAKCLPACGIPLADSNAIDEDLSSISEASSLADETTTNDKYLDDIRESPCINLQELPLEILENVMDFLAVDLPPQDYGPRNSDLLACLLTSKTLYRPTMTVLYKHITIPHSYVFSKFLTHIKRYPELGRLVRRMDLSHFSSIGLGRTIEMNKEIQNVTAKTLLECLDLMPQLQELLLQEHLDHDINGNVLYKIFNDLPRLRALDLCGAYANGFEAAFTEAITKVTDQSDRFRIKRLSLHECFTIKNSDIKALISRLPKLQILDVYHTRITASTLQSIPHTARLTHLNLGHCTNLTGPEIVDFLCNHPAASELVFLNLSCDPARHRMLRSSDLDILLPILPTTLRSLNLGGAQIEPSIHMPHLLHLSKHLEELGLAHTTLSMADIKSFFPPPAPSPNSSPISQPADIQPFQPTTLHYLNLTDIPSVTQPALFFHRSGSRIDADHPPPIPHLLSTETLPLEVLELNKRVTSDLQRMTQSNLRYGWIPKELGRRSWYVREVGSQGRIGDPAGGRESGERWWKMGCRSWGMRKCPVVVGEVGGIYGFHMFKK</sequence>
<comment type="caution">
    <text evidence="1">The sequence shown here is derived from an EMBL/GenBank/DDBJ whole genome shotgun (WGS) entry which is preliminary data.</text>
</comment>